<reference evidence="2 3" key="1">
    <citation type="journal article" date="2013" name="Appl. Environ. Microbiol.">
        <title>The genome of the alga-associated marine flavobacterium Formosa agariphila KMM 3901T reveals a broad potential for degradation of algal polysaccharides.</title>
        <authorList>
            <person name="Mann A.J."/>
            <person name="Hahnke R.L."/>
            <person name="Huang S."/>
            <person name="Werner J."/>
            <person name="Xing P."/>
            <person name="Barbeyron T."/>
            <person name="Huettel B."/>
            <person name="Stueber K."/>
            <person name="Reinhardt R."/>
            <person name="Harder J."/>
            <person name="Gloeckner F.O."/>
            <person name="Amann R.I."/>
            <person name="Teeling H."/>
        </authorList>
    </citation>
    <scope>NUCLEOTIDE SEQUENCE [LARGE SCALE GENOMIC DNA]</scope>
    <source>
        <strain evidence="3">DSM 15362 / KCTC 12365 / LMG 23005 / KMM 3901</strain>
    </source>
</reference>
<dbReference type="OrthoDB" id="708590at2"/>
<dbReference type="STRING" id="1347342.BN863_17750"/>
<keyword evidence="1" id="KW-0732">Signal</keyword>
<sequence length="124" mass="14121">MNIKTLLLIGLLVTAFACHTDDDMLSDLEGTYVGIFEREGITSQVELDFDNGTYIGESDTDRFPAICHGTYNIANNSLHFENLCYWTADFDWTLILYNNWTFTLEDNVLILTNSIGDTYTLTKQ</sequence>
<evidence type="ECO:0000256" key="1">
    <source>
        <dbReference type="SAM" id="SignalP"/>
    </source>
</evidence>
<dbReference type="PATRIC" id="fig|1347342.6.peg.1781"/>
<accession>T2KKS3</accession>
<proteinExistence type="predicted"/>
<gene>
    <name evidence="2" type="ORF">BN863_17750</name>
</gene>
<feature type="signal peptide" evidence="1">
    <location>
        <begin position="1"/>
        <end position="20"/>
    </location>
</feature>
<dbReference type="AlphaFoldDB" id="T2KKS3"/>
<evidence type="ECO:0008006" key="4">
    <source>
        <dbReference type="Google" id="ProtNLM"/>
    </source>
</evidence>
<name>T2KKS3_FORAG</name>
<evidence type="ECO:0000313" key="2">
    <source>
        <dbReference type="EMBL" id="CDF79487.1"/>
    </source>
</evidence>
<dbReference type="EMBL" id="HG315671">
    <property type="protein sequence ID" value="CDF79487.1"/>
    <property type="molecule type" value="Genomic_DNA"/>
</dbReference>
<dbReference type="RefSeq" id="WP_038529703.1">
    <property type="nucleotide sequence ID" value="NZ_HG315671.1"/>
</dbReference>
<evidence type="ECO:0000313" key="3">
    <source>
        <dbReference type="Proteomes" id="UP000016160"/>
    </source>
</evidence>
<organism evidence="2 3">
    <name type="scientific">Formosa agariphila (strain DSM 15362 / KCTC 12365 / LMG 23005 / KMM 3901 / M-2Alg 35-1)</name>
    <dbReference type="NCBI Taxonomy" id="1347342"/>
    <lineage>
        <taxon>Bacteria</taxon>
        <taxon>Pseudomonadati</taxon>
        <taxon>Bacteroidota</taxon>
        <taxon>Flavobacteriia</taxon>
        <taxon>Flavobacteriales</taxon>
        <taxon>Flavobacteriaceae</taxon>
        <taxon>Formosa</taxon>
    </lineage>
</organism>
<dbReference type="eggNOG" id="COG3187">
    <property type="taxonomic scope" value="Bacteria"/>
</dbReference>
<feature type="chain" id="PRO_5004590872" description="Lipocalin-like domain-containing protein" evidence="1">
    <location>
        <begin position="21"/>
        <end position="124"/>
    </location>
</feature>
<dbReference type="PROSITE" id="PS51257">
    <property type="entry name" value="PROKAR_LIPOPROTEIN"/>
    <property type="match status" value="1"/>
</dbReference>
<protein>
    <recommendedName>
        <fullName evidence="4">Lipocalin-like domain-containing protein</fullName>
    </recommendedName>
</protein>
<dbReference type="HOGENOM" id="CLU_157767_0_0_10"/>
<keyword evidence="3" id="KW-1185">Reference proteome</keyword>
<dbReference type="Proteomes" id="UP000016160">
    <property type="component" value="Chromosome"/>
</dbReference>